<protein>
    <submittedName>
        <fullName evidence="2">AAA family ATPase</fullName>
    </submittedName>
</protein>
<dbReference type="InterPro" id="IPR045427">
    <property type="entry name" value="MoxR"/>
</dbReference>
<reference evidence="3" key="1">
    <citation type="journal article" date="2021" name="Nat. Commun.">
        <title>Connecting structure to function with the recovery of over 1000 high-quality metagenome-assembled genomes from activated sludge using long-read sequencing.</title>
        <authorList>
            <person name="Singleton C.M."/>
            <person name="Petriglieri F."/>
            <person name="Kristensen J.M."/>
            <person name="Kirkegaard R.H."/>
            <person name="Michaelsen T.Y."/>
            <person name="Andersen M.H."/>
            <person name="Kondrotaite Z."/>
            <person name="Karst S.M."/>
            <person name="Dueholm M.S."/>
            <person name="Nielsen P.H."/>
            <person name="Albertsen M."/>
        </authorList>
    </citation>
    <scope>NUCLEOTIDE SEQUENCE [LARGE SCALE GENOMIC DNA]</scope>
</reference>
<name>A0A9D7DZB1_9PROT</name>
<dbReference type="InterPro" id="IPR027417">
    <property type="entry name" value="P-loop_NTPase"/>
</dbReference>
<dbReference type="SMART" id="SM00382">
    <property type="entry name" value="AAA"/>
    <property type="match status" value="1"/>
</dbReference>
<dbReference type="EMBL" id="JADJEV010000003">
    <property type="protein sequence ID" value="MBK6973576.1"/>
    <property type="molecule type" value="Genomic_DNA"/>
</dbReference>
<dbReference type="CDD" id="cd00009">
    <property type="entry name" value="AAA"/>
    <property type="match status" value="1"/>
</dbReference>
<proteinExistence type="predicted"/>
<feature type="domain" description="AAA+ ATPase" evidence="1">
    <location>
        <begin position="38"/>
        <end position="179"/>
    </location>
</feature>
<dbReference type="SUPFAM" id="SSF52540">
    <property type="entry name" value="P-loop containing nucleoside triphosphate hydrolases"/>
    <property type="match status" value="1"/>
</dbReference>
<dbReference type="InterPro" id="IPR003593">
    <property type="entry name" value="AAA+_ATPase"/>
</dbReference>
<dbReference type="AlphaFoldDB" id="A0A9D7DZB1"/>
<gene>
    <name evidence="2" type="ORF">IPH26_11755</name>
</gene>
<accession>A0A9D7DZB1</accession>
<dbReference type="PANTHER" id="PTHR32204">
    <property type="entry name" value="ATPASE RAVA"/>
    <property type="match status" value="1"/>
</dbReference>
<dbReference type="Pfam" id="PF20030">
    <property type="entry name" value="bpMoxR"/>
    <property type="match status" value="1"/>
</dbReference>
<dbReference type="InterPro" id="IPR041538">
    <property type="entry name" value="RavA-like_AAA_lid"/>
</dbReference>
<sequence length="462" mass="50180">MHATPPLSARLRSLIDALSHGLVERTTPVRLALLAALTGEHLLLIGPPGTAKSELARRLHRAFRDAAYFERLLTRFSVPEELFGPLSIAALEQDRYERQTAGFLPQATIAFIDEVFKANSAILNALLTLLNEREFDNGAQRIACPLISVIGASNEVPQDEALAAFHDRFLLRLSIVPVSDAGFPVLLRLPSDSTFAVDPALQIAPTELSAFAAAIDAVSLPEPIVELIAQLRGHLAAHDIAVSDRRWHKTVRLLKASALSNGRDAVSIWDLWLTQFCATAEPVQAGIVAEWYLGMLGVQGVIDPARFGRVVEAFEAQLEIEQNANDLNYDEQGVLTAGNLLDHQVNDGKGASVAPRLSPFLRTRRYGTTHIGARVAQVQSAIDELGAYLDSLDHLADELAHEVPRHLWIAPEFAQQAALHLAGTRANIVALQARAHAARNGYAALPRLAVDSRIAPEPVVVD</sequence>
<comment type="caution">
    <text evidence="2">The sequence shown here is derived from an EMBL/GenBank/DDBJ whole genome shotgun (WGS) entry which is preliminary data.</text>
</comment>
<dbReference type="InterPro" id="IPR050513">
    <property type="entry name" value="RavA_ATPases"/>
</dbReference>
<evidence type="ECO:0000259" key="1">
    <source>
        <dbReference type="SMART" id="SM00382"/>
    </source>
</evidence>
<dbReference type="Pfam" id="PF17868">
    <property type="entry name" value="AAA_lid_8"/>
    <property type="match status" value="1"/>
</dbReference>
<dbReference type="Proteomes" id="UP000807785">
    <property type="component" value="Unassembled WGS sequence"/>
</dbReference>
<evidence type="ECO:0000313" key="3">
    <source>
        <dbReference type="Proteomes" id="UP000807785"/>
    </source>
</evidence>
<evidence type="ECO:0000313" key="2">
    <source>
        <dbReference type="EMBL" id="MBK6973576.1"/>
    </source>
</evidence>
<organism evidence="2 3">
    <name type="scientific">Candidatus Methylophosphatis roskildensis</name>
    <dbReference type="NCBI Taxonomy" id="2899263"/>
    <lineage>
        <taxon>Bacteria</taxon>
        <taxon>Pseudomonadati</taxon>
        <taxon>Pseudomonadota</taxon>
        <taxon>Betaproteobacteria</taxon>
        <taxon>Nitrosomonadales</taxon>
        <taxon>Sterolibacteriaceae</taxon>
        <taxon>Candidatus Methylophosphatis</taxon>
    </lineage>
</organism>
<dbReference type="Gene3D" id="3.40.50.300">
    <property type="entry name" value="P-loop containing nucleotide triphosphate hydrolases"/>
    <property type="match status" value="1"/>
</dbReference>
<dbReference type="PANTHER" id="PTHR32204:SF0">
    <property type="entry name" value="ATPASE RAVA"/>
    <property type="match status" value="1"/>
</dbReference>